<sequence>MTQFSLGFEFEDTYWNGKFINELKYNGIPVAAGAAKTAQRVAPFAICTNSNREHLWYLSLDGDHVELITAPIYSNKNPLEKIQQIKKFH</sequence>
<geneLocation type="plasmid" evidence="1 2">
    <name>pBealeia1</name>
</geneLocation>
<proteinExistence type="predicted"/>
<dbReference type="EMBL" id="CP133271">
    <property type="protein sequence ID" value="WVX67759.1"/>
    <property type="molecule type" value="Genomic_DNA"/>
</dbReference>
<evidence type="ECO:0000313" key="1">
    <source>
        <dbReference type="EMBL" id="WVX67759.1"/>
    </source>
</evidence>
<accession>A0ABZ2C5N6</accession>
<gene>
    <name evidence="1" type="ORF">Bealeia1_01978</name>
</gene>
<name>A0ABZ2C5N6_9PROT</name>
<organism evidence="1 2">
    <name type="scientific">Candidatus Bealeia paramacronuclearis</name>
    <dbReference type="NCBI Taxonomy" id="1921001"/>
    <lineage>
        <taxon>Bacteria</taxon>
        <taxon>Pseudomonadati</taxon>
        <taxon>Pseudomonadota</taxon>
        <taxon>Alphaproteobacteria</taxon>
        <taxon>Holosporales</taxon>
        <taxon>Holosporaceae</taxon>
        <taxon>Candidatus Bealeia</taxon>
    </lineage>
</organism>
<dbReference type="Proteomes" id="UP001330434">
    <property type="component" value="Plasmid pBealeia1"/>
</dbReference>
<keyword evidence="2" id="KW-1185">Reference proteome</keyword>
<reference evidence="1 2" key="1">
    <citation type="journal article" date="2024" name="Environ. Microbiol.">
        <title>Novel evolutionary insights on the interactions of the Holosporales (Alphaproteobacteria) with eukaryotic hosts from comparative genomics.</title>
        <authorList>
            <person name="Giovannini M."/>
            <person name="Petroni G."/>
            <person name="Castelli M."/>
        </authorList>
    </citation>
    <scope>NUCLEOTIDE SEQUENCE [LARGE SCALE GENOMIC DNA]</scope>
    <source>
        <strain evidence="1 2">US_Bl 15I1</strain>
    </source>
</reference>
<evidence type="ECO:0000313" key="2">
    <source>
        <dbReference type="Proteomes" id="UP001330434"/>
    </source>
</evidence>
<protein>
    <submittedName>
        <fullName evidence="1">Uncharacterized protein</fullName>
    </submittedName>
</protein>
<keyword evidence="1" id="KW-0614">Plasmid</keyword>
<dbReference type="RefSeq" id="WP_338453801.1">
    <property type="nucleotide sequence ID" value="NZ_CP133271.1"/>
</dbReference>